<organism evidence="1 2">
    <name type="scientific">Tahibacter harae</name>
    <dbReference type="NCBI Taxonomy" id="2963937"/>
    <lineage>
        <taxon>Bacteria</taxon>
        <taxon>Pseudomonadati</taxon>
        <taxon>Pseudomonadota</taxon>
        <taxon>Gammaproteobacteria</taxon>
        <taxon>Lysobacterales</taxon>
        <taxon>Rhodanobacteraceae</taxon>
        <taxon>Tahibacter</taxon>
    </lineage>
</organism>
<sequence length="296" mass="33376">MSLLKPAARPLRSTDFAWSQLLPAGYDAALLHILRTTALVESRADQYADYLRAVFAARGSEWRAAIDGWNREEREHGVVLRRLCEAADGEFGFDAALKAYLDGVDYHACDGISVRGSIAGELVARCVVEALASTFYRVLRDRCADPLGRAVLHALSQDEARHYGMFHAMLQAERARTPLSLWQRLRVGLGRMLELSDDQIMFASWLVDADSAPRYACHAAARRYNADLYPHYRFAHLHYAARLLCPALFGLRHDGLSRVFAAGLWLGVRARALLSALRPPRREMQEAAWRDRLRMP</sequence>
<dbReference type="RefSeq" id="WP_255914853.1">
    <property type="nucleotide sequence ID" value="NZ_JANFQO010000011.1"/>
</dbReference>
<evidence type="ECO:0000313" key="2">
    <source>
        <dbReference type="Proteomes" id="UP001165498"/>
    </source>
</evidence>
<dbReference type="SUPFAM" id="SSF47240">
    <property type="entry name" value="Ferritin-like"/>
    <property type="match status" value="1"/>
</dbReference>
<name>A0ABT1QTR1_9GAMM</name>
<dbReference type="Gene3D" id="1.10.620.20">
    <property type="entry name" value="Ribonucleotide Reductase, subunit A"/>
    <property type="match status" value="1"/>
</dbReference>
<dbReference type="CDD" id="cd00657">
    <property type="entry name" value="Ferritin_like"/>
    <property type="match status" value="1"/>
</dbReference>
<evidence type="ECO:0000313" key="1">
    <source>
        <dbReference type="EMBL" id="MCQ4165663.1"/>
    </source>
</evidence>
<dbReference type="Proteomes" id="UP001165498">
    <property type="component" value="Unassembled WGS sequence"/>
</dbReference>
<keyword evidence="2" id="KW-1185">Reference proteome</keyword>
<gene>
    <name evidence="1" type="ORF">NM961_13165</name>
</gene>
<accession>A0ABT1QTR1</accession>
<dbReference type="EMBL" id="JANFQO010000011">
    <property type="protein sequence ID" value="MCQ4165663.1"/>
    <property type="molecule type" value="Genomic_DNA"/>
</dbReference>
<reference evidence="1" key="1">
    <citation type="submission" date="2022-07" db="EMBL/GenBank/DDBJ databases">
        <title>Tahibacter sp., a new gammaproteobacterium isolated from the silt sample collected at pig farm.</title>
        <authorList>
            <person name="Chen H."/>
        </authorList>
    </citation>
    <scope>NUCLEOTIDE SEQUENCE</scope>
    <source>
        <strain evidence="1">P2K</strain>
    </source>
</reference>
<dbReference type="InterPro" id="IPR012348">
    <property type="entry name" value="RNR-like"/>
</dbReference>
<comment type="caution">
    <text evidence="1">The sequence shown here is derived from an EMBL/GenBank/DDBJ whole genome shotgun (WGS) entry which is preliminary data.</text>
</comment>
<dbReference type="InterPro" id="IPR009078">
    <property type="entry name" value="Ferritin-like_SF"/>
</dbReference>
<protein>
    <submittedName>
        <fullName evidence="1">Ferritin-like domain-containing protein</fullName>
    </submittedName>
</protein>
<proteinExistence type="predicted"/>